<dbReference type="AlphaFoldDB" id="A0A9D4FCD4"/>
<keyword evidence="2" id="KW-1185">Reference proteome</keyword>
<sequence>MVIVAGFTVNSANKGLQSGLYRPHHTLWSSSRVKSSAAQAMVIIAGLTISSAHNGYDRGVYRQHRSPWSSSRF</sequence>
<reference evidence="1" key="2">
    <citation type="submission" date="2020-11" db="EMBL/GenBank/DDBJ databases">
        <authorList>
            <person name="McCartney M.A."/>
            <person name="Auch B."/>
            <person name="Kono T."/>
            <person name="Mallez S."/>
            <person name="Becker A."/>
            <person name="Gohl D.M."/>
            <person name="Silverstein K.A.T."/>
            <person name="Koren S."/>
            <person name="Bechman K.B."/>
            <person name="Herman A."/>
            <person name="Abrahante J.E."/>
            <person name="Garbe J."/>
        </authorList>
    </citation>
    <scope>NUCLEOTIDE SEQUENCE</scope>
    <source>
        <strain evidence="1">Duluth1</strain>
        <tissue evidence="1">Whole animal</tissue>
    </source>
</reference>
<comment type="caution">
    <text evidence="1">The sequence shown here is derived from an EMBL/GenBank/DDBJ whole genome shotgun (WGS) entry which is preliminary data.</text>
</comment>
<reference evidence="1" key="1">
    <citation type="journal article" date="2019" name="bioRxiv">
        <title>The Genome of the Zebra Mussel, Dreissena polymorpha: A Resource for Invasive Species Research.</title>
        <authorList>
            <person name="McCartney M.A."/>
            <person name="Auch B."/>
            <person name="Kono T."/>
            <person name="Mallez S."/>
            <person name="Zhang Y."/>
            <person name="Obille A."/>
            <person name="Becker A."/>
            <person name="Abrahante J.E."/>
            <person name="Garbe J."/>
            <person name="Badalamenti J.P."/>
            <person name="Herman A."/>
            <person name="Mangelson H."/>
            <person name="Liachko I."/>
            <person name="Sullivan S."/>
            <person name="Sone E.D."/>
            <person name="Koren S."/>
            <person name="Silverstein K.A.T."/>
            <person name="Beckman K.B."/>
            <person name="Gohl D.M."/>
        </authorList>
    </citation>
    <scope>NUCLEOTIDE SEQUENCE</scope>
    <source>
        <strain evidence="1">Duluth1</strain>
        <tissue evidence="1">Whole animal</tissue>
    </source>
</reference>
<evidence type="ECO:0000313" key="2">
    <source>
        <dbReference type="Proteomes" id="UP000828390"/>
    </source>
</evidence>
<evidence type="ECO:0000313" key="1">
    <source>
        <dbReference type="EMBL" id="KAH3796283.1"/>
    </source>
</evidence>
<organism evidence="1 2">
    <name type="scientific">Dreissena polymorpha</name>
    <name type="common">Zebra mussel</name>
    <name type="synonym">Mytilus polymorpha</name>
    <dbReference type="NCBI Taxonomy" id="45954"/>
    <lineage>
        <taxon>Eukaryota</taxon>
        <taxon>Metazoa</taxon>
        <taxon>Spiralia</taxon>
        <taxon>Lophotrochozoa</taxon>
        <taxon>Mollusca</taxon>
        <taxon>Bivalvia</taxon>
        <taxon>Autobranchia</taxon>
        <taxon>Heteroconchia</taxon>
        <taxon>Euheterodonta</taxon>
        <taxon>Imparidentia</taxon>
        <taxon>Neoheterodontei</taxon>
        <taxon>Myida</taxon>
        <taxon>Dreissenoidea</taxon>
        <taxon>Dreissenidae</taxon>
        <taxon>Dreissena</taxon>
    </lineage>
</organism>
<gene>
    <name evidence="1" type="ORF">DPMN_149852</name>
</gene>
<name>A0A9D4FCD4_DREPO</name>
<accession>A0A9D4FCD4</accession>
<protein>
    <submittedName>
        <fullName evidence="1">Uncharacterized protein</fullName>
    </submittedName>
</protein>
<dbReference type="Proteomes" id="UP000828390">
    <property type="component" value="Unassembled WGS sequence"/>
</dbReference>
<dbReference type="EMBL" id="JAIWYP010000007">
    <property type="protein sequence ID" value="KAH3796283.1"/>
    <property type="molecule type" value="Genomic_DNA"/>
</dbReference>
<proteinExistence type="predicted"/>